<dbReference type="Proteomes" id="UP000027138">
    <property type="component" value="Unassembled WGS sequence"/>
</dbReference>
<reference evidence="9 10" key="1">
    <citation type="journal article" date="2014" name="PLoS ONE">
        <title>Global Analysis of Gene Expression Profiles in Physic Nut (Jatropha curcas L.) Seedlings Exposed to Salt Stress.</title>
        <authorList>
            <person name="Zhang L."/>
            <person name="Zhang C."/>
            <person name="Wu P."/>
            <person name="Chen Y."/>
            <person name="Li M."/>
            <person name="Jiang H."/>
            <person name="Wu G."/>
        </authorList>
    </citation>
    <scope>NUCLEOTIDE SEQUENCE [LARGE SCALE GENOMIC DNA]</scope>
    <source>
        <strain evidence="10">cv. GZQX0401</strain>
        <tissue evidence="9">Young leaves</tissue>
    </source>
</reference>
<feature type="compositionally biased region" description="Low complexity" evidence="6">
    <location>
        <begin position="406"/>
        <end position="418"/>
    </location>
</feature>
<accession>A0A067JZ58</accession>
<keyword evidence="2 7" id="KW-0812">Transmembrane</keyword>
<name>A0A067JZ58_JATCU</name>
<dbReference type="GO" id="GO:0016020">
    <property type="term" value="C:membrane"/>
    <property type="evidence" value="ECO:0007669"/>
    <property type="project" value="UniProtKB-SubCell"/>
</dbReference>
<comment type="subcellular location">
    <subcellularLocation>
        <location evidence="1">Membrane</location>
    </subcellularLocation>
</comment>
<feature type="compositionally biased region" description="Basic and acidic residues" evidence="6">
    <location>
        <begin position="390"/>
        <end position="403"/>
    </location>
</feature>
<evidence type="ECO:0000313" key="9">
    <source>
        <dbReference type="EMBL" id="KDP25275.1"/>
    </source>
</evidence>
<dbReference type="EMBL" id="KK914993">
    <property type="protein sequence ID" value="KDP25275.1"/>
    <property type="molecule type" value="Genomic_DNA"/>
</dbReference>
<proteinExistence type="predicted"/>
<keyword evidence="5" id="KW-0175">Coiled coil</keyword>
<dbReference type="GO" id="GO:0005737">
    <property type="term" value="C:cytoplasm"/>
    <property type="evidence" value="ECO:0007669"/>
    <property type="project" value="TreeGrafter"/>
</dbReference>
<evidence type="ECO:0000256" key="6">
    <source>
        <dbReference type="SAM" id="MobiDB-lite"/>
    </source>
</evidence>
<dbReference type="InterPro" id="IPR012919">
    <property type="entry name" value="SUN_dom"/>
</dbReference>
<dbReference type="AlphaFoldDB" id="A0A067JZ58"/>
<evidence type="ECO:0000259" key="8">
    <source>
        <dbReference type="PROSITE" id="PS51469"/>
    </source>
</evidence>
<feature type="coiled-coil region" evidence="5">
    <location>
        <begin position="439"/>
        <end position="466"/>
    </location>
</feature>
<feature type="domain" description="SUN" evidence="8">
    <location>
        <begin position="201"/>
        <end position="375"/>
    </location>
</feature>
<dbReference type="PANTHER" id="PTHR12953">
    <property type="entry name" value="MEMBRANE PROTEIN CH1 RELATED"/>
    <property type="match status" value="1"/>
</dbReference>
<feature type="transmembrane region" description="Helical" evidence="7">
    <location>
        <begin position="549"/>
        <end position="568"/>
    </location>
</feature>
<organism evidence="9 10">
    <name type="scientific">Jatropha curcas</name>
    <name type="common">Barbados nut</name>
    <dbReference type="NCBI Taxonomy" id="180498"/>
    <lineage>
        <taxon>Eukaryota</taxon>
        <taxon>Viridiplantae</taxon>
        <taxon>Streptophyta</taxon>
        <taxon>Embryophyta</taxon>
        <taxon>Tracheophyta</taxon>
        <taxon>Spermatophyta</taxon>
        <taxon>Magnoliopsida</taxon>
        <taxon>eudicotyledons</taxon>
        <taxon>Gunneridae</taxon>
        <taxon>Pentapetalae</taxon>
        <taxon>rosids</taxon>
        <taxon>fabids</taxon>
        <taxon>Malpighiales</taxon>
        <taxon>Euphorbiaceae</taxon>
        <taxon>Crotonoideae</taxon>
        <taxon>Jatropheae</taxon>
        <taxon>Jatropha</taxon>
    </lineage>
</organism>
<keyword evidence="10" id="KW-1185">Reference proteome</keyword>
<protein>
    <recommendedName>
        <fullName evidence="8">SUN domain-containing protein</fullName>
    </recommendedName>
</protein>
<dbReference type="OrthoDB" id="266334at2759"/>
<evidence type="ECO:0000256" key="2">
    <source>
        <dbReference type="ARBA" id="ARBA00022692"/>
    </source>
</evidence>
<feature type="region of interest" description="Disordered" evidence="6">
    <location>
        <begin position="350"/>
        <end position="428"/>
    </location>
</feature>
<evidence type="ECO:0000256" key="7">
    <source>
        <dbReference type="SAM" id="Phobius"/>
    </source>
</evidence>
<evidence type="ECO:0000256" key="4">
    <source>
        <dbReference type="ARBA" id="ARBA00023136"/>
    </source>
</evidence>
<feature type="transmembrane region" description="Helical" evidence="7">
    <location>
        <begin position="44"/>
        <end position="63"/>
    </location>
</feature>
<dbReference type="Pfam" id="PF07738">
    <property type="entry name" value="Sad1_UNC"/>
    <property type="match status" value="1"/>
</dbReference>
<dbReference type="InterPro" id="IPR045120">
    <property type="entry name" value="Suco/Slp1-like"/>
</dbReference>
<evidence type="ECO:0000256" key="1">
    <source>
        <dbReference type="ARBA" id="ARBA00004370"/>
    </source>
</evidence>
<sequence>MKKPPRNGSLILNAIRCQSIQNRNNENSCKNSASNNNKNNRRSFYELSLSLILLLWSLVLLFYTRLGLSHENEGNLALNNRSIPCPDVFRDKLCNDTHSNIGNSSSANANGLLLQLNLSSSCHNSTVHINLGNQKFSISETDRLEEVIWSFLGYRSLVCKAQNPEEWNIGKPKELPGGKGNHHSTYLNLDEFRNITRQEKDQEMPSQLVNITHKLEPDGKEYNFASAMKGAKVVAHNKEAKGAGNILGKDQDKYLRNPCSVGGKYIVIELSEEILVDVVKIANFEHYSSNFKDFNLSGSLSYPTETWNHLGNFVAANVKQSQSFKLPEPKWVYGVDAIERMLEDLFVPSDEASSNKLPKPNSTAAPPLKPESDAIEDKKNSKVQNEADNADIKTEKNDNEHSRYATTTKNPTTVNKTPDPATDEVRQQPVSRIPGDAVLKILLQKVRSLELNLSVLEEYIKEMNRRQGDILPDLEKELSRISVLLEKSKTEINDITEWKENTDKGLMDLESWKAIVSSHMDALTRENIMLRLDIEKVVNDQANLESKELAVLAVSLFFVCFATIKLVSARVLKFLGASQSDKIRRTSKGWVMILVSSTMTIFVTLLSG</sequence>
<feature type="compositionally biased region" description="Basic and acidic residues" evidence="6">
    <location>
        <begin position="370"/>
        <end position="380"/>
    </location>
</feature>
<dbReference type="PANTHER" id="PTHR12953:SF3">
    <property type="entry name" value="SUN DOMAIN-CONTAINING PROTEIN 5"/>
    <property type="match status" value="1"/>
</dbReference>
<keyword evidence="3 7" id="KW-1133">Transmembrane helix</keyword>
<gene>
    <name evidence="9" type="ORF">JCGZ_20431</name>
</gene>
<feature type="transmembrane region" description="Helical" evidence="7">
    <location>
        <begin position="589"/>
        <end position="607"/>
    </location>
</feature>
<keyword evidence="4 7" id="KW-0472">Membrane</keyword>
<evidence type="ECO:0000313" key="10">
    <source>
        <dbReference type="Proteomes" id="UP000027138"/>
    </source>
</evidence>
<dbReference type="GO" id="GO:0034975">
    <property type="term" value="P:protein folding in endoplasmic reticulum"/>
    <property type="evidence" value="ECO:0007669"/>
    <property type="project" value="TreeGrafter"/>
</dbReference>
<dbReference type="PROSITE" id="PS51469">
    <property type="entry name" value="SUN"/>
    <property type="match status" value="1"/>
</dbReference>
<evidence type="ECO:0000256" key="5">
    <source>
        <dbReference type="SAM" id="Coils"/>
    </source>
</evidence>
<feature type="compositionally biased region" description="Polar residues" evidence="6">
    <location>
        <begin position="351"/>
        <end position="364"/>
    </location>
</feature>
<evidence type="ECO:0000256" key="3">
    <source>
        <dbReference type="ARBA" id="ARBA00022989"/>
    </source>
</evidence>